<reference evidence="1" key="2">
    <citation type="submission" date="2020-09" db="EMBL/GenBank/DDBJ databases">
        <authorList>
            <person name="Sun Q."/>
            <person name="Ohkuma M."/>
        </authorList>
    </citation>
    <scope>NUCLEOTIDE SEQUENCE</scope>
    <source>
        <strain evidence="1">JCM 4477</strain>
    </source>
</reference>
<dbReference type="Proteomes" id="UP000630718">
    <property type="component" value="Unassembled WGS sequence"/>
</dbReference>
<gene>
    <name evidence="1" type="ORF">GCM10018772_22590</name>
</gene>
<evidence type="ECO:0000313" key="1">
    <source>
        <dbReference type="EMBL" id="GHE97753.1"/>
    </source>
</evidence>
<accession>A0A919ACK2</accession>
<dbReference type="AlphaFoldDB" id="A0A919ACK2"/>
<dbReference type="EMBL" id="BNBI01000004">
    <property type="protein sequence ID" value="GHE97753.1"/>
    <property type="molecule type" value="Genomic_DNA"/>
</dbReference>
<keyword evidence="2" id="KW-1185">Reference proteome</keyword>
<dbReference type="RefSeq" id="WP_190204041.1">
    <property type="nucleotide sequence ID" value="NZ_BNBI01000004.1"/>
</dbReference>
<comment type="caution">
    <text evidence="1">The sequence shown here is derived from an EMBL/GenBank/DDBJ whole genome shotgun (WGS) entry which is preliminary data.</text>
</comment>
<reference evidence="1" key="1">
    <citation type="journal article" date="2014" name="Int. J. Syst. Evol. Microbiol.">
        <title>Complete genome sequence of Corynebacterium casei LMG S-19264T (=DSM 44701T), isolated from a smear-ripened cheese.</title>
        <authorList>
            <consortium name="US DOE Joint Genome Institute (JGI-PGF)"/>
            <person name="Walter F."/>
            <person name="Albersmeier A."/>
            <person name="Kalinowski J."/>
            <person name="Ruckert C."/>
        </authorList>
    </citation>
    <scope>NUCLEOTIDE SEQUENCE</scope>
    <source>
        <strain evidence="1">JCM 4477</strain>
    </source>
</reference>
<sequence>MTGVSFTPTFQHTDYVDNRDRVQAGGPNGFNARFRALQADLGKLSEVITEVDGALQTRLSAGTLIDTTVTIPAFNAGPPATGGVSDVQLGSLLPLTSHAFHFVSVRPGAAFLNAQVTWQEMAFAADTGTSAPLIARMLRLQHQRPIAVTVSVRVLRLEIQS</sequence>
<protein>
    <submittedName>
        <fullName evidence="1">Uncharacterized protein</fullName>
    </submittedName>
</protein>
<evidence type="ECO:0000313" key="2">
    <source>
        <dbReference type="Proteomes" id="UP000630718"/>
    </source>
</evidence>
<organism evidence="1 2">
    <name type="scientific">Streptomyces fumanus</name>
    <dbReference type="NCBI Taxonomy" id="67302"/>
    <lineage>
        <taxon>Bacteria</taxon>
        <taxon>Bacillati</taxon>
        <taxon>Actinomycetota</taxon>
        <taxon>Actinomycetes</taxon>
        <taxon>Kitasatosporales</taxon>
        <taxon>Streptomycetaceae</taxon>
        <taxon>Streptomyces</taxon>
    </lineage>
</organism>
<name>A0A919ACK2_9ACTN</name>
<proteinExistence type="predicted"/>